<dbReference type="Proteomes" id="UP000000787">
    <property type="component" value="Chromosome"/>
</dbReference>
<keyword evidence="1" id="KW-0677">Repeat</keyword>
<dbReference type="PROSITE" id="PS50005">
    <property type="entry name" value="TPR"/>
    <property type="match status" value="1"/>
</dbReference>
<evidence type="ECO:0000256" key="2">
    <source>
        <dbReference type="ARBA" id="ARBA00022803"/>
    </source>
</evidence>
<evidence type="ECO:0000256" key="3">
    <source>
        <dbReference type="PROSITE-ProRule" id="PRU00339"/>
    </source>
</evidence>
<sequence length="924" mass="99468">MTNALPDAVLAKLHAVFPDLAAADLHAILERVLSGERVAIADKVLSVQTDRHGQAIALGCTVLGDLTQVVFQIHLPEPIDLLPAALERLATLPLETIPEPRMDLPARSHLDFRPNPNFVGRAAAFRDLAAALKRHQTAILTPAVAVGVGGIGKTSLAVEFVYRYGWYFAGGIFWINSADPTQIASHVAACAPALGIDPRGMPLDEQVHQVLLAWQAAMPRLIVVDNCDDAKVIDGWLPAIGGCRVLITSRSDQWASVPLVRVGLLSPRESRALVQRLCARLTDIEADAIAEDVGYLPLALHLAGSYLTAYSHHTVEQYRKDLTIAHRSLKGRGALRSPTRHEQDIEATFMLSFNQLDPTNALDALALGMLDGAAWCAPGVPIPRDLVLAFVPDETDADDAVDALRRLQQLGLLDGADAVVLHRLLAQVVEARLGSTETLAMVEDRIDAVASRVNEMGVPRSMLSLEPHLRHTTTRALKRGDALAALLANNLGYFEALRGAYADAQPLYERALAIREAVLRADHPDTAQSVNNLASVLLHQGRYADAQSLFERALAVRETVLGADHPDTATSVNNLAFVLERQGRYADAQPLFERALAIREAVLGADHPATAVSVNNLAGVLLRQGRYADAQPLFERALAIREAVLGADHPATAVSVNNLAGVLLRQGRYADAQPLFERALAIYEAVLGADHPDTAVSVNNLAGVLDRQGRYADAQPLYERALAIYEAVLGADHPDTAVSVNNLAGVLDRQGRYADAQPLYERALAIREAVLGADHPDTAQSVNNLAMVLASQGRYADAQPLHERALGIYEAVLGADHPATAVSVNNLAGGLARQGRYADAQPLFERALAIYEAVFGADHPDTAVSVNNLAEVLERQGRYADAQPLFERALAIYEAVLGADHPDTQFIRANLVSLQATMTADDHL</sequence>
<dbReference type="InParanoid" id="A9AVJ2"/>
<accession>A9AVJ2</accession>
<dbReference type="AlphaFoldDB" id="A9AVJ2"/>
<dbReference type="PANTHER" id="PTHR45641:SF19">
    <property type="entry name" value="NEPHROCYSTIN-3"/>
    <property type="match status" value="1"/>
</dbReference>
<dbReference type="PRINTS" id="PR00381">
    <property type="entry name" value="KINESINLIGHT"/>
</dbReference>
<reference evidence="4 5" key="1">
    <citation type="journal article" date="2011" name="Stand. Genomic Sci.">
        <title>Complete genome sequence of the filamentous gliding predatory bacterium Herpetosiphon aurantiacus type strain (114-95(T)).</title>
        <authorList>
            <person name="Kiss H."/>
            <person name="Nett M."/>
            <person name="Domin N."/>
            <person name="Martin K."/>
            <person name="Maresca J.A."/>
            <person name="Copeland A."/>
            <person name="Lapidus A."/>
            <person name="Lucas S."/>
            <person name="Berry K.W."/>
            <person name="Glavina Del Rio T."/>
            <person name="Dalin E."/>
            <person name="Tice H."/>
            <person name="Pitluck S."/>
            <person name="Richardson P."/>
            <person name="Bruce D."/>
            <person name="Goodwin L."/>
            <person name="Han C."/>
            <person name="Detter J.C."/>
            <person name="Schmutz J."/>
            <person name="Brettin T."/>
            <person name="Land M."/>
            <person name="Hauser L."/>
            <person name="Kyrpides N.C."/>
            <person name="Ivanova N."/>
            <person name="Goker M."/>
            <person name="Woyke T."/>
            <person name="Klenk H.P."/>
            <person name="Bryant D.A."/>
        </authorList>
    </citation>
    <scope>NUCLEOTIDE SEQUENCE [LARGE SCALE GENOMIC DNA]</scope>
    <source>
        <strain evidence="5">ATCC 23779 / DSM 785 / 114-95</strain>
    </source>
</reference>
<keyword evidence="2 3" id="KW-0802">TPR repeat</keyword>
<dbReference type="BioCyc" id="HAUR316274:GHYA-2069-MONOMER"/>
<dbReference type="HOGENOM" id="CLU_000288_125_8_0"/>
<evidence type="ECO:0000313" key="4">
    <source>
        <dbReference type="EMBL" id="ABX04683.1"/>
    </source>
</evidence>
<organism evidence="4 5">
    <name type="scientific">Herpetosiphon aurantiacus (strain ATCC 23779 / DSM 785 / 114-95)</name>
    <dbReference type="NCBI Taxonomy" id="316274"/>
    <lineage>
        <taxon>Bacteria</taxon>
        <taxon>Bacillati</taxon>
        <taxon>Chloroflexota</taxon>
        <taxon>Chloroflexia</taxon>
        <taxon>Herpetosiphonales</taxon>
        <taxon>Herpetosiphonaceae</taxon>
        <taxon>Herpetosiphon</taxon>
    </lineage>
</organism>
<dbReference type="EMBL" id="CP000875">
    <property type="protein sequence ID" value="ABX04683.1"/>
    <property type="molecule type" value="Genomic_DNA"/>
</dbReference>
<dbReference type="Gene3D" id="1.25.40.10">
    <property type="entry name" value="Tetratricopeptide repeat domain"/>
    <property type="match status" value="4"/>
</dbReference>
<gene>
    <name evidence="4" type="ordered locus">Haur_2040</name>
</gene>
<dbReference type="SUPFAM" id="SSF48452">
    <property type="entry name" value="TPR-like"/>
    <property type="match status" value="2"/>
</dbReference>
<dbReference type="Gene3D" id="3.40.50.300">
    <property type="entry name" value="P-loop containing nucleotide triphosphate hydrolases"/>
    <property type="match status" value="1"/>
</dbReference>
<dbReference type="eggNOG" id="COG4783">
    <property type="taxonomic scope" value="Bacteria"/>
</dbReference>
<dbReference type="STRING" id="316274.Haur_2040"/>
<dbReference type="SUPFAM" id="SSF52540">
    <property type="entry name" value="P-loop containing nucleoside triphosphate hydrolases"/>
    <property type="match status" value="1"/>
</dbReference>
<dbReference type="PANTHER" id="PTHR45641">
    <property type="entry name" value="TETRATRICOPEPTIDE REPEAT PROTEIN (AFU_ORTHOLOGUE AFUA_6G03870)"/>
    <property type="match status" value="1"/>
</dbReference>
<proteinExistence type="predicted"/>
<dbReference type="KEGG" id="hau:Haur_2040"/>
<dbReference type="InterPro" id="IPR019734">
    <property type="entry name" value="TPR_rpt"/>
</dbReference>
<dbReference type="Pfam" id="PF13424">
    <property type="entry name" value="TPR_12"/>
    <property type="match status" value="5"/>
</dbReference>
<keyword evidence="5" id="KW-1185">Reference proteome</keyword>
<name>A9AVJ2_HERA2</name>
<dbReference type="InterPro" id="IPR027417">
    <property type="entry name" value="P-loop_NTPase"/>
</dbReference>
<dbReference type="eggNOG" id="COG0457">
    <property type="taxonomic scope" value="Bacteria"/>
</dbReference>
<feature type="repeat" description="TPR" evidence="3">
    <location>
        <begin position="527"/>
        <end position="560"/>
    </location>
</feature>
<protein>
    <submittedName>
        <fullName evidence="4">Tetratricopeptide TPR_2 repeat protein</fullName>
    </submittedName>
</protein>
<evidence type="ECO:0000256" key="1">
    <source>
        <dbReference type="ARBA" id="ARBA00022737"/>
    </source>
</evidence>
<dbReference type="SMART" id="SM00028">
    <property type="entry name" value="TPR"/>
    <property type="match status" value="10"/>
</dbReference>
<evidence type="ECO:0000313" key="5">
    <source>
        <dbReference type="Proteomes" id="UP000000787"/>
    </source>
</evidence>
<dbReference type="InterPro" id="IPR011990">
    <property type="entry name" value="TPR-like_helical_dom_sf"/>
</dbReference>